<evidence type="ECO:0000259" key="7">
    <source>
        <dbReference type="Pfam" id="PF13186"/>
    </source>
</evidence>
<dbReference type="InterPro" id="IPR023885">
    <property type="entry name" value="4Fe4S-binding_SPASM_dom"/>
</dbReference>
<dbReference type="SUPFAM" id="SSF102114">
    <property type="entry name" value="Radical SAM enzymes"/>
    <property type="match status" value="1"/>
</dbReference>
<dbReference type="InterPro" id="IPR013785">
    <property type="entry name" value="Aldolase_TIM"/>
</dbReference>
<dbReference type="GO" id="GO:0003824">
    <property type="term" value="F:catalytic activity"/>
    <property type="evidence" value="ECO:0007669"/>
    <property type="project" value="InterPro"/>
</dbReference>
<dbReference type="InterPro" id="IPR007197">
    <property type="entry name" value="rSAM"/>
</dbReference>
<evidence type="ECO:0000256" key="1">
    <source>
        <dbReference type="ARBA" id="ARBA00001966"/>
    </source>
</evidence>
<keyword evidence="4" id="KW-0408">Iron</keyword>
<organism evidence="8 9">
    <name type="scientific">Photobacterium toruni</name>
    <dbReference type="NCBI Taxonomy" id="1935446"/>
    <lineage>
        <taxon>Bacteria</taxon>
        <taxon>Pseudomonadati</taxon>
        <taxon>Pseudomonadota</taxon>
        <taxon>Gammaproteobacteria</taxon>
        <taxon>Vibrionales</taxon>
        <taxon>Vibrionaceae</taxon>
        <taxon>Photobacterium</taxon>
    </lineage>
</organism>
<keyword evidence="2" id="KW-0949">S-adenosyl-L-methionine</keyword>
<dbReference type="GO" id="GO:0046872">
    <property type="term" value="F:metal ion binding"/>
    <property type="evidence" value="ECO:0007669"/>
    <property type="project" value="UniProtKB-KW"/>
</dbReference>
<evidence type="ECO:0000256" key="4">
    <source>
        <dbReference type="ARBA" id="ARBA00023004"/>
    </source>
</evidence>
<reference evidence="8 9" key="1">
    <citation type="submission" date="2017-02" db="EMBL/GenBank/DDBJ databases">
        <authorList>
            <person name="Peterson S.W."/>
        </authorList>
    </citation>
    <scope>NUCLEOTIDE SEQUENCE [LARGE SCALE GENOMIC DNA]</scope>
    <source>
        <strain evidence="8 9">CECT 9189</strain>
    </source>
</reference>
<dbReference type="Proteomes" id="UP000191116">
    <property type="component" value="Unassembled WGS sequence"/>
</dbReference>
<keyword evidence="5" id="KW-0411">Iron-sulfur</keyword>
<dbReference type="GO" id="GO:0051536">
    <property type="term" value="F:iron-sulfur cluster binding"/>
    <property type="evidence" value="ECO:0007669"/>
    <property type="project" value="UniProtKB-KW"/>
</dbReference>
<evidence type="ECO:0000313" key="8">
    <source>
        <dbReference type="EMBL" id="SKA52502.1"/>
    </source>
</evidence>
<dbReference type="RefSeq" id="WP_080176018.1">
    <property type="nucleotide sequence ID" value="NZ_AP024856.1"/>
</dbReference>
<dbReference type="OrthoDB" id="9146465at2"/>
<gene>
    <name evidence="8" type="primary">moaA_4</name>
    <name evidence="8" type="ORF">CZ814_03303</name>
</gene>
<evidence type="ECO:0000313" key="9">
    <source>
        <dbReference type="Proteomes" id="UP000191116"/>
    </source>
</evidence>
<dbReference type="Gene3D" id="3.20.20.70">
    <property type="entry name" value="Aldolase class I"/>
    <property type="match status" value="1"/>
</dbReference>
<feature type="domain" description="Radical SAM core" evidence="6">
    <location>
        <begin position="10"/>
        <end position="165"/>
    </location>
</feature>
<proteinExistence type="predicted"/>
<sequence length="311" mass="36501">MLDSNAIFLNLTTRCNLKCAKCWRSQVWGKGQDIERDVLDNFMANYSNYKGRIIVGSGENLICKYLEEFIDWVNLNEIDVTILTTALKFDKFLDKKKFFTKNIQWGVTMDGFQQNQVTSIQKGMNIERVKKNLNLIKSRYHDANFYINYTHTKLNLEDTLPLIDFSSTLNINKIYITQLKLFEGLDDSITKEIKNDFDCDHFKDVMRKAEKKSKENGIYFYAPLIQRSRECFDCEDKKFSQIIDVNGDISFCYGRDDKIIGNILDENGESIWHEHLNKLLDNPEIQNEWCSLCHATKTNENGYFYIPKNKK</sequence>
<dbReference type="InterPro" id="IPR050377">
    <property type="entry name" value="Radical_SAM_PqqE_MftC-like"/>
</dbReference>
<keyword evidence="3" id="KW-0479">Metal-binding</keyword>
<name>A0A1T4UI88_9GAMM</name>
<dbReference type="Pfam" id="PF04055">
    <property type="entry name" value="Radical_SAM"/>
    <property type="match status" value="1"/>
</dbReference>
<evidence type="ECO:0000256" key="2">
    <source>
        <dbReference type="ARBA" id="ARBA00022691"/>
    </source>
</evidence>
<dbReference type="EMBL" id="FUWP01000024">
    <property type="protein sequence ID" value="SKA52502.1"/>
    <property type="molecule type" value="Genomic_DNA"/>
</dbReference>
<dbReference type="Pfam" id="PF13186">
    <property type="entry name" value="SPASM"/>
    <property type="match status" value="1"/>
</dbReference>
<dbReference type="PANTHER" id="PTHR11228:SF7">
    <property type="entry name" value="PQQA PEPTIDE CYCLASE"/>
    <property type="match status" value="1"/>
</dbReference>
<evidence type="ECO:0000256" key="3">
    <source>
        <dbReference type="ARBA" id="ARBA00022723"/>
    </source>
</evidence>
<evidence type="ECO:0000259" key="6">
    <source>
        <dbReference type="Pfam" id="PF04055"/>
    </source>
</evidence>
<dbReference type="PANTHER" id="PTHR11228">
    <property type="entry name" value="RADICAL SAM DOMAIN PROTEIN"/>
    <property type="match status" value="1"/>
</dbReference>
<dbReference type="InterPro" id="IPR058240">
    <property type="entry name" value="rSAM_sf"/>
</dbReference>
<accession>A0A1T4UI88</accession>
<protein>
    <submittedName>
        <fullName evidence="8">Cyclic pyranopterin monophosphate synthase</fullName>
    </submittedName>
</protein>
<dbReference type="SFLD" id="SFLDS00029">
    <property type="entry name" value="Radical_SAM"/>
    <property type="match status" value="1"/>
</dbReference>
<feature type="domain" description="4Fe4S-binding SPASM" evidence="7">
    <location>
        <begin position="234"/>
        <end position="293"/>
    </location>
</feature>
<dbReference type="SFLD" id="SFLDG01067">
    <property type="entry name" value="SPASM/twitch_domain_containing"/>
    <property type="match status" value="1"/>
</dbReference>
<dbReference type="AlphaFoldDB" id="A0A1T4UI88"/>
<evidence type="ECO:0000256" key="5">
    <source>
        <dbReference type="ARBA" id="ARBA00023014"/>
    </source>
</evidence>
<comment type="cofactor">
    <cofactor evidence="1">
        <name>[4Fe-4S] cluster</name>
        <dbReference type="ChEBI" id="CHEBI:49883"/>
    </cofactor>
</comment>